<dbReference type="STRING" id="52689.AKG39_00620"/>
<dbReference type="Pfam" id="PF24292">
    <property type="entry name" value="DUF7479"/>
    <property type="match status" value="1"/>
</dbReference>
<name>A0A0L6U4X1_9FIRM</name>
<protein>
    <recommendedName>
        <fullName evidence="1">DUF7479 domain-containing protein</fullName>
    </recommendedName>
</protein>
<evidence type="ECO:0000259" key="1">
    <source>
        <dbReference type="Pfam" id="PF24292"/>
    </source>
</evidence>
<dbReference type="AlphaFoldDB" id="A0A0L6U4X1"/>
<dbReference type="OrthoDB" id="1753012at2"/>
<organism evidence="2 3">
    <name type="scientific">Acetobacterium bakii</name>
    <dbReference type="NCBI Taxonomy" id="52689"/>
    <lineage>
        <taxon>Bacteria</taxon>
        <taxon>Bacillati</taxon>
        <taxon>Bacillota</taxon>
        <taxon>Clostridia</taxon>
        <taxon>Eubacteriales</taxon>
        <taxon>Eubacteriaceae</taxon>
        <taxon>Acetobacterium</taxon>
    </lineage>
</organism>
<evidence type="ECO:0000313" key="3">
    <source>
        <dbReference type="Proteomes" id="UP000036873"/>
    </source>
</evidence>
<comment type="caution">
    <text evidence="2">The sequence shown here is derived from an EMBL/GenBank/DDBJ whole genome shotgun (WGS) entry which is preliminary data.</text>
</comment>
<dbReference type="InterPro" id="IPR055902">
    <property type="entry name" value="DUF7479"/>
</dbReference>
<accession>A0A0L6U4X1</accession>
<dbReference type="NCBIfam" id="NF045645">
    <property type="entry name" value="DVU_1557_fam"/>
    <property type="match status" value="1"/>
</dbReference>
<dbReference type="Proteomes" id="UP000036873">
    <property type="component" value="Unassembled WGS sequence"/>
</dbReference>
<dbReference type="RefSeq" id="WP_050738424.1">
    <property type="nucleotide sequence ID" value="NZ_LGYO01000002.1"/>
</dbReference>
<feature type="domain" description="DUF7479" evidence="1">
    <location>
        <begin position="9"/>
        <end position="67"/>
    </location>
</feature>
<proteinExistence type="predicted"/>
<dbReference type="EMBL" id="LGYO01000002">
    <property type="protein sequence ID" value="KNZ43576.1"/>
    <property type="molecule type" value="Genomic_DNA"/>
</dbReference>
<sequence length="67" mass="7556">MSAIEKISTLICLKCQVHLEMHITNFSYLGFNFSTEVPTCPICGLMFLSEELVRGKVTEVEMGLEDK</sequence>
<evidence type="ECO:0000313" key="2">
    <source>
        <dbReference type="EMBL" id="KNZ43576.1"/>
    </source>
</evidence>
<keyword evidence="3" id="KW-1185">Reference proteome</keyword>
<dbReference type="InterPro" id="IPR054656">
    <property type="entry name" value="DVU_1557-like"/>
</dbReference>
<reference evidence="3" key="1">
    <citation type="submission" date="2015-07" db="EMBL/GenBank/DDBJ databases">
        <title>Draft genome sequence of Acetobacterium bakii DSM 8293, a potential psychrophilic chemical producer through syngas fermentation.</title>
        <authorList>
            <person name="Song Y."/>
            <person name="Hwang S."/>
            <person name="Cho B.-K."/>
        </authorList>
    </citation>
    <scope>NUCLEOTIDE SEQUENCE [LARGE SCALE GENOMIC DNA]</scope>
    <source>
        <strain evidence="3">DSM 8239</strain>
    </source>
</reference>
<gene>
    <name evidence="2" type="ORF">AKG39_00620</name>
</gene>